<evidence type="ECO:0000313" key="4">
    <source>
        <dbReference type="Proteomes" id="UP000196239"/>
    </source>
</evidence>
<keyword evidence="1" id="KW-0677">Repeat</keyword>
<sequence length="634" mass="67113">MKRNYVLFSSLLFSVLLMSSSFGPTANALSLPILLQPPTNLSAHAVSTSQINLYWNTPSNLGSLVITGYEIQRSTNGGSSWSTIVSNTGSTSTVYSDTGLNPSTTYTYRVYAITILVTSPPSNTASDTTFTPVTVPQPPTGLVANTDSSSQITLSWNAPSNNGGSQITGYEIQRSTNGGSSWSTIVSNTGSTSTVYSDTGLSPSTTYTYRVYAINSVGTSSQSNTASATTSVATTAPQPPTSLSANAISSSQINLSWNAPSNNGNSAITGYEIQRSDNGGTTWSVISQNTGSASTVYSDTGLNPSTTYTYRVYAINAIGTSSASNTASATTLVQIHNLTITQSGLVVSDSLTNETMTKDQLLANQQFWHYGGSATVNNTPYDISRDPQGFHIGVQSYNDGNWTGFYGVTPSSNAVLFHAVVTTPVQSVPTTNDFYENGLYVQTGSQNVNYVTCFADTGTAGTVWAIVSATGNVNGATNFNVLWVDQSANQPLTRDCTIITNGNNYLKVYLDGMMVYTSNTLNLQMPGPFIAFLEPQTSYPGQMLYGTYKDYYSTTDENVKVTNNPSNAVRVDIISPSGTVIASGAVNSGVATISIGQYHYPMAATIKVYDSGNNVIASTANVVNMFGGDVYSYN</sequence>
<protein>
    <recommendedName>
        <fullName evidence="2">Fibronectin type-III domain-containing protein</fullName>
    </recommendedName>
</protein>
<feature type="domain" description="Fibronectin type-III" evidence="2">
    <location>
        <begin position="135"/>
        <end position="233"/>
    </location>
</feature>
<dbReference type="SUPFAM" id="SSF49265">
    <property type="entry name" value="Fibronectin type III"/>
    <property type="match status" value="2"/>
</dbReference>
<evidence type="ECO:0000313" key="3">
    <source>
        <dbReference type="EMBL" id="CUR52276.1"/>
    </source>
</evidence>
<dbReference type="PANTHER" id="PTHR13817:SF173">
    <property type="entry name" value="FRAZZLED"/>
    <property type="match status" value="1"/>
</dbReference>
<dbReference type="InterPro" id="IPR050964">
    <property type="entry name" value="Striated_Muscle_Regulatory"/>
</dbReference>
<dbReference type="PANTHER" id="PTHR13817">
    <property type="entry name" value="TITIN"/>
    <property type="match status" value="1"/>
</dbReference>
<reference evidence="4" key="1">
    <citation type="submission" date="2015-10" db="EMBL/GenBank/DDBJ databases">
        <authorList>
            <person name="Lehtovirta-Morley L.E."/>
            <person name="Vieille C."/>
        </authorList>
    </citation>
    <scope>NUCLEOTIDE SEQUENCE [LARGE SCALE GENOMIC DNA]</scope>
</reference>
<dbReference type="InterPro" id="IPR013783">
    <property type="entry name" value="Ig-like_fold"/>
</dbReference>
<feature type="domain" description="Fibronectin type-III" evidence="2">
    <location>
        <begin position="37"/>
        <end position="134"/>
    </location>
</feature>
<feature type="domain" description="Fibronectin type-III" evidence="2">
    <location>
        <begin position="239"/>
        <end position="334"/>
    </location>
</feature>
<dbReference type="KEGG" id="ndv:NDEV_1511"/>
<gene>
    <name evidence="3" type="ORF">NDEV_1511</name>
</gene>
<dbReference type="PROSITE" id="PS50853">
    <property type="entry name" value="FN3"/>
    <property type="match status" value="3"/>
</dbReference>
<dbReference type="EMBL" id="LN890280">
    <property type="protein sequence ID" value="CUR52276.1"/>
    <property type="molecule type" value="Genomic_DNA"/>
</dbReference>
<dbReference type="PRINTS" id="PR00014">
    <property type="entry name" value="FNTYPEIII"/>
</dbReference>
<dbReference type="InterPro" id="IPR036116">
    <property type="entry name" value="FN3_sf"/>
</dbReference>
<keyword evidence="4" id="KW-1185">Reference proteome</keyword>
<evidence type="ECO:0000259" key="2">
    <source>
        <dbReference type="PROSITE" id="PS50853"/>
    </source>
</evidence>
<dbReference type="CDD" id="cd00063">
    <property type="entry name" value="FN3"/>
    <property type="match status" value="3"/>
</dbReference>
<proteinExistence type="predicted"/>
<organism evidence="3 4">
    <name type="scientific">Nitrosotalea devaniterrae</name>
    <dbReference type="NCBI Taxonomy" id="1078905"/>
    <lineage>
        <taxon>Archaea</taxon>
        <taxon>Nitrososphaerota</taxon>
        <taxon>Nitrososphaeria</taxon>
        <taxon>Nitrosotaleales</taxon>
        <taxon>Nitrosotaleaceae</taxon>
        <taxon>Nitrosotalea</taxon>
    </lineage>
</organism>
<dbReference type="Pfam" id="PF00041">
    <property type="entry name" value="fn3"/>
    <property type="match status" value="3"/>
</dbReference>
<dbReference type="InterPro" id="IPR003961">
    <property type="entry name" value="FN3_dom"/>
</dbReference>
<dbReference type="Gene3D" id="2.60.40.10">
    <property type="entry name" value="Immunoglobulins"/>
    <property type="match status" value="3"/>
</dbReference>
<dbReference type="AlphaFoldDB" id="A0A128A4I0"/>
<dbReference type="Proteomes" id="UP000196239">
    <property type="component" value="Chromosome 1"/>
</dbReference>
<accession>A0A128A4I0</accession>
<name>A0A128A4I0_9ARCH</name>
<dbReference type="SMART" id="SM00060">
    <property type="entry name" value="FN3"/>
    <property type="match status" value="3"/>
</dbReference>
<evidence type="ECO:0000256" key="1">
    <source>
        <dbReference type="ARBA" id="ARBA00022737"/>
    </source>
</evidence>